<evidence type="ECO:0000256" key="3">
    <source>
        <dbReference type="ARBA" id="ARBA00023015"/>
    </source>
</evidence>
<comment type="subcellular location">
    <subcellularLocation>
        <location evidence="1 8 9">Nucleus</location>
    </subcellularLocation>
</comment>
<evidence type="ECO:0000256" key="2">
    <source>
        <dbReference type="ARBA" id="ARBA00006074"/>
    </source>
</evidence>
<dbReference type="Proteomes" id="UP000243459">
    <property type="component" value="Chromosome 3"/>
</dbReference>
<proteinExistence type="inferred from homology"/>
<sequence length="162" mass="19272">MEIEEEYCNTELCLGIGREPTSKRNSEQISSLQINFKEVDQKERKPSIKGGGGEENKPVSIRKKLRLSTEQSEFLENAYRAHATLTQDEKLELAEELNLSPRQVEVWFQNRRSRTKFKQMKMEREYLKKLCESLTEENQRLKREMLELLMLVKCWQKNTQEE</sequence>
<dbReference type="OrthoDB" id="6159439at2759"/>
<dbReference type="InterPro" id="IPR050762">
    <property type="entry name" value="HD-ZIP_Homeobox_LZ_Class_II"/>
</dbReference>
<keyword evidence="5 8" id="KW-0371">Homeobox</keyword>
<evidence type="ECO:0000313" key="14">
    <source>
        <dbReference type="Proteomes" id="UP000243459"/>
    </source>
</evidence>
<dbReference type="InterPro" id="IPR003106">
    <property type="entry name" value="Leu_zip_homeo"/>
</dbReference>
<dbReference type="OMA" id="MKMEREY"/>
<dbReference type="SMART" id="SM00389">
    <property type="entry name" value="HOX"/>
    <property type="match status" value="1"/>
</dbReference>
<dbReference type="PANTHER" id="PTHR45714:SF39">
    <property type="entry name" value="HOMEOBOX-LEUCINE ZIPPER PROTEIN HAT14"/>
    <property type="match status" value="1"/>
</dbReference>
<dbReference type="SMART" id="SM00340">
    <property type="entry name" value="HALZ"/>
    <property type="match status" value="1"/>
</dbReference>
<dbReference type="InterPro" id="IPR017970">
    <property type="entry name" value="Homeobox_CS"/>
</dbReference>
<dbReference type="SUPFAM" id="SSF46689">
    <property type="entry name" value="Homeodomain-like"/>
    <property type="match status" value="1"/>
</dbReference>
<dbReference type="Pfam" id="PF00046">
    <property type="entry name" value="Homeodomain"/>
    <property type="match status" value="1"/>
</dbReference>
<comment type="similarity">
    <text evidence="2">Belongs to the HD-ZIP homeobox family. Class II subfamily.</text>
</comment>
<feature type="DNA-binding region" description="Homeobox" evidence="8">
    <location>
        <begin position="60"/>
        <end position="119"/>
    </location>
</feature>
<accession>A0A5P1FD38</accession>
<evidence type="ECO:0000256" key="7">
    <source>
        <dbReference type="ARBA" id="ARBA00023242"/>
    </source>
</evidence>
<feature type="domain" description="Homeobox" evidence="12">
    <location>
        <begin position="58"/>
        <end position="118"/>
    </location>
</feature>
<evidence type="ECO:0000256" key="5">
    <source>
        <dbReference type="ARBA" id="ARBA00023155"/>
    </source>
</evidence>
<dbReference type="PANTHER" id="PTHR45714">
    <property type="entry name" value="HOMEOBOX-LEUCINE ZIPPER PROTEIN HAT14"/>
    <property type="match status" value="1"/>
</dbReference>
<keyword evidence="7 8" id="KW-0539">Nucleus</keyword>
<reference evidence="14" key="1">
    <citation type="journal article" date="2017" name="Nat. Commun.">
        <title>The asparagus genome sheds light on the origin and evolution of a young Y chromosome.</title>
        <authorList>
            <person name="Harkess A."/>
            <person name="Zhou J."/>
            <person name="Xu C."/>
            <person name="Bowers J.E."/>
            <person name="Van der Hulst R."/>
            <person name="Ayyampalayam S."/>
            <person name="Mercati F."/>
            <person name="Riccardi P."/>
            <person name="McKain M.R."/>
            <person name="Kakrana A."/>
            <person name="Tang H."/>
            <person name="Ray J."/>
            <person name="Groenendijk J."/>
            <person name="Arikit S."/>
            <person name="Mathioni S.M."/>
            <person name="Nakano M."/>
            <person name="Shan H."/>
            <person name="Telgmann-Rauber A."/>
            <person name="Kanno A."/>
            <person name="Yue Z."/>
            <person name="Chen H."/>
            <person name="Li W."/>
            <person name="Chen Y."/>
            <person name="Xu X."/>
            <person name="Zhang Y."/>
            <person name="Luo S."/>
            <person name="Chen H."/>
            <person name="Gao J."/>
            <person name="Mao Z."/>
            <person name="Pires J.C."/>
            <person name="Luo M."/>
            <person name="Kudrna D."/>
            <person name="Wing R.A."/>
            <person name="Meyers B.C."/>
            <person name="Yi K."/>
            <person name="Kong H."/>
            <person name="Lavrijsen P."/>
            <person name="Sunseri F."/>
            <person name="Falavigna A."/>
            <person name="Ye Y."/>
            <person name="Leebens-Mack J.H."/>
            <person name="Chen G."/>
        </authorList>
    </citation>
    <scope>NUCLEOTIDE SEQUENCE [LARGE SCALE GENOMIC DNA]</scope>
    <source>
        <strain evidence="14">cv. DH0086</strain>
    </source>
</reference>
<dbReference type="GO" id="GO:0000981">
    <property type="term" value="F:DNA-binding transcription factor activity, RNA polymerase II-specific"/>
    <property type="evidence" value="ECO:0007669"/>
    <property type="project" value="InterPro"/>
</dbReference>
<evidence type="ECO:0000256" key="8">
    <source>
        <dbReference type="PROSITE-ProRule" id="PRU00108"/>
    </source>
</evidence>
<keyword evidence="3" id="KW-0805">Transcription regulation</keyword>
<evidence type="ECO:0000256" key="6">
    <source>
        <dbReference type="ARBA" id="ARBA00023163"/>
    </source>
</evidence>
<dbReference type="AlphaFoldDB" id="A0A5P1FD38"/>
<evidence type="ECO:0000313" key="13">
    <source>
        <dbReference type="EMBL" id="ONK74460.1"/>
    </source>
</evidence>
<evidence type="ECO:0000259" key="12">
    <source>
        <dbReference type="PROSITE" id="PS50071"/>
    </source>
</evidence>
<feature type="region of interest" description="Disordered" evidence="11">
    <location>
        <begin position="35"/>
        <end position="62"/>
    </location>
</feature>
<evidence type="ECO:0000256" key="1">
    <source>
        <dbReference type="ARBA" id="ARBA00004123"/>
    </source>
</evidence>
<feature type="compositionally biased region" description="Basic and acidic residues" evidence="11">
    <location>
        <begin position="37"/>
        <end position="57"/>
    </location>
</feature>
<keyword evidence="14" id="KW-1185">Reference proteome</keyword>
<keyword evidence="4 8" id="KW-0238">DNA-binding</keyword>
<evidence type="ECO:0000256" key="4">
    <source>
        <dbReference type="ARBA" id="ARBA00023125"/>
    </source>
</evidence>
<evidence type="ECO:0000256" key="11">
    <source>
        <dbReference type="SAM" id="MobiDB-lite"/>
    </source>
</evidence>
<dbReference type="PROSITE" id="PS00027">
    <property type="entry name" value="HOMEOBOX_1"/>
    <property type="match status" value="1"/>
</dbReference>
<feature type="coiled-coil region" evidence="10">
    <location>
        <begin position="117"/>
        <end position="151"/>
    </location>
</feature>
<gene>
    <name evidence="13" type="ORF">A4U43_C03F6510</name>
</gene>
<evidence type="ECO:0000256" key="10">
    <source>
        <dbReference type="SAM" id="Coils"/>
    </source>
</evidence>
<organism evidence="13 14">
    <name type="scientific">Asparagus officinalis</name>
    <name type="common">Garden asparagus</name>
    <dbReference type="NCBI Taxonomy" id="4686"/>
    <lineage>
        <taxon>Eukaryota</taxon>
        <taxon>Viridiplantae</taxon>
        <taxon>Streptophyta</taxon>
        <taxon>Embryophyta</taxon>
        <taxon>Tracheophyta</taxon>
        <taxon>Spermatophyta</taxon>
        <taxon>Magnoliopsida</taxon>
        <taxon>Liliopsida</taxon>
        <taxon>Asparagales</taxon>
        <taxon>Asparagaceae</taxon>
        <taxon>Asparagoideae</taxon>
        <taxon>Asparagus</taxon>
    </lineage>
</organism>
<keyword evidence="10" id="KW-0175">Coiled coil</keyword>
<name>A0A5P1FD38_ASPOF</name>
<dbReference type="GO" id="GO:0005634">
    <property type="term" value="C:nucleus"/>
    <property type="evidence" value="ECO:0007669"/>
    <property type="project" value="UniProtKB-SubCell"/>
</dbReference>
<protein>
    <recommendedName>
        <fullName evidence="12">Homeobox domain-containing protein</fullName>
    </recommendedName>
</protein>
<dbReference type="Gramene" id="ONK74460">
    <property type="protein sequence ID" value="ONK74460"/>
    <property type="gene ID" value="A4U43_C03F6510"/>
</dbReference>
<evidence type="ECO:0000256" key="9">
    <source>
        <dbReference type="RuleBase" id="RU000682"/>
    </source>
</evidence>
<dbReference type="PROSITE" id="PS50071">
    <property type="entry name" value="HOMEOBOX_2"/>
    <property type="match status" value="1"/>
</dbReference>
<dbReference type="GO" id="GO:0043565">
    <property type="term" value="F:sequence-specific DNA binding"/>
    <property type="evidence" value="ECO:0007669"/>
    <property type="project" value="InterPro"/>
</dbReference>
<dbReference type="EMBL" id="CM007383">
    <property type="protein sequence ID" value="ONK74460.1"/>
    <property type="molecule type" value="Genomic_DNA"/>
</dbReference>
<dbReference type="InterPro" id="IPR009057">
    <property type="entry name" value="Homeodomain-like_sf"/>
</dbReference>
<dbReference type="CDD" id="cd00086">
    <property type="entry name" value="homeodomain"/>
    <property type="match status" value="1"/>
</dbReference>
<dbReference type="InterPro" id="IPR001356">
    <property type="entry name" value="HD"/>
</dbReference>
<dbReference type="Gene3D" id="1.10.10.60">
    <property type="entry name" value="Homeodomain-like"/>
    <property type="match status" value="1"/>
</dbReference>
<keyword evidence="6" id="KW-0804">Transcription</keyword>